<name>A0A261FJX1_9BIFI</name>
<feature type="domain" description="HTH marR-type" evidence="4">
    <location>
        <begin position="42"/>
        <end position="177"/>
    </location>
</feature>
<dbReference type="OrthoDB" id="3232829at2"/>
<dbReference type="GO" id="GO:0003677">
    <property type="term" value="F:DNA binding"/>
    <property type="evidence" value="ECO:0007669"/>
    <property type="project" value="UniProtKB-KW"/>
</dbReference>
<dbReference type="EMBL" id="MWWW01000014">
    <property type="protein sequence ID" value="OZG59454.1"/>
    <property type="molecule type" value="Genomic_DNA"/>
</dbReference>
<protein>
    <submittedName>
        <fullName evidence="5">Transcriptional regulator</fullName>
    </submittedName>
</protein>
<evidence type="ECO:0000259" key="4">
    <source>
        <dbReference type="PROSITE" id="PS50995"/>
    </source>
</evidence>
<accession>A0A261FJX1</accession>
<proteinExistence type="predicted"/>
<dbReference type="InterPro" id="IPR036388">
    <property type="entry name" value="WH-like_DNA-bd_sf"/>
</dbReference>
<keyword evidence="6" id="KW-1185">Reference proteome</keyword>
<gene>
    <name evidence="5" type="ORF">BMYO_1299</name>
</gene>
<evidence type="ECO:0000256" key="2">
    <source>
        <dbReference type="ARBA" id="ARBA00023125"/>
    </source>
</evidence>
<evidence type="ECO:0000256" key="3">
    <source>
        <dbReference type="ARBA" id="ARBA00023163"/>
    </source>
</evidence>
<organism evidence="5 6">
    <name type="scientific">Bifidobacterium myosotis</name>
    <dbReference type="NCBI Taxonomy" id="1630166"/>
    <lineage>
        <taxon>Bacteria</taxon>
        <taxon>Bacillati</taxon>
        <taxon>Actinomycetota</taxon>
        <taxon>Actinomycetes</taxon>
        <taxon>Bifidobacteriales</taxon>
        <taxon>Bifidobacteriaceae</taxon>
        <taxon>Bifidobacterium</taxon>
    </lineage>
</organism>
<evidence type="ECO:0000256" key="1">
    <source>
        <dbReference type="ARBA" id="ARBA00023015"/>
    </source>
</evidence>
<dbReference type="Gene3D" id="1.10.10.10">
    <property type="entry name" value="Winged helix-like DNA-binding domain superfamily/Winged helix DNA-binding domain"/>
    <property type="match status" value="1"/>
</dbReference>
<dbReference type="RefSeq" id="WP_094667754.1">
    <property type="nucleotide sequence ID" value="NZ_MWWW01000014.1"/>
</dbReference>
<dbReference type="GO" id="GO:0003700">
    <property type="term" value="F:DNA-binding transcription factor activity"/>
    <property type="evidence" value="ECO:0007669"/>
    <property type="project" value="InterPro"/>
</dbReference>
<dbReference type="Proteomes" id="UP000216871">
    <property type="component" value="Unassembled WGS sequence"/>
</dbReference>
<dbReference type="PANTHER" id="PTHR42756">
    <property type="entry name" value="TRANSCRIPTIONAL REGULATOR, MARR"/>
    <property type="match status" value="1"/>
</dbReference>
<dbReference type="PANTHER" id="PTHR42756:SF1">
    <property type="entry name" value="TRANSCRIPTIONAL REPRESSOR OF EMRAB OPERON"/>
    <property type="match status" value="1"/>
</dbReference>
<reference evidence="5 6" key="1">
    <citation type="journal article" date="2017" name="BMC Genomics">
        <title>Comparative genomic and phylogenomic analyses of the Bifidobacteriaceae family.</title>
        <authorList>
            <person name="Lugli G.A."/>
            <person name="Milani C."/>
            <person name="Turroni F."/>
            <person name="Duranti S."/>
            <person name="Mancabelli L."/>
            <person name="Mangifesta M."/>
            <person name="Ferrario C."/>
            <person name="Modesto M."/>
            <person name="Mattarelli P."/>
            <person name="Jiri K."/>
            <person name="van Sinderen D."/>
            <person name="Ventura M."/>
        </authorList>
    </citation>
    <scope>NUCLEOTIDE SEQUENCE [LARGE SCALE GENOMIC DNA]</scope>
    <source>
        <strain evidence="5 6">DSM 100196</strain>
    </source>
</reference>
<evidence type="ECO:0000313" key="6">
    <source>
        <dbReference type="Proteomes" id="UP000216871"/>
    </source>
</evidence>
<keyword evidence="2" id="KW-0238">DNA-binding</keyword>
<dbReference type="Pfam" id="PF12802">
    <property type="entry name" value="MarR_2"/>
    <property type="match status" value="1"/>
</dbReference>
<keyword evidence="1" id="KW-0805">Transcription regulation</keyword>
<dbReference type="AlphaFoldDB" id="A0A261FJX1"/>
<sequence>MVQDGERTSVDDCGAASVRQVGRQVGQQVERQGEGASIAERLDRFFDELHRIDVAFADYGRRLGLSDSTMCVLDYLNDHDGVSQREICDYTMLPRQTVNNVISSFMDQGYIRFGESEGDRRVKTVWFTESGRRYCNALIAPERGAEYRAMSELDPDLRDAMIRGMEIFGREFRRQLRAVKL</sequence>
<dbReference type="InterPro" id="IPR036390">
    <property type="entry name" value="WH_DNA-bd_sf"/>
</dbReference>
<dbReference type="InterPro" id="IPR000835">
    <property type="entry name" value="HTH_MarR-typ"/>
</dbReference>
<dbReference type="PROSITE" id="PS50995">
    <property type="entry name" value="HTH_MARR_2"/>
    <property type="match status" value="1"/>
</dbReference>
<dbReference type="SUPFAM" id="SSF46785">
    <property type="entry name" value="Winged helix' DNA-binding domain"/>
    <property type="match status" value="1"/>
</dbReference>
<dbReference type="SMART" id="SM00347">
    <property type="entry name" value="HTH_MARR"/>
    <property type="match status" value="1"/>
</dbReference>
<comment type="caution">
    <text evidence="5">The sequence shown here is derived from an EMBL/GenBank/DDBJ whole genome shotgun (WGS) entry which is preliminary data.</text>
</comment>
<keyword evidence="3" id="KW-0804">Transcription</keyword>
<evidence type="ECO:0000313" key="5">
    <source>
        <dbReference type="EMBL" id="OZG59454.1"/>
    </source>
</evidence>